<feature type="transmembrane region" description="Helical" evidence="6">
    <location>
        <begin position="1712"/>
        <end position="1734"/>
    </location>
</feature>
<keyword evidence="9" id="KW-1185">Reference proteome</keyword>
<evidence type="ECO:0000313" key="8">
    <source>
        <dbReference type="EMBL" id="PYH87593.1"/>
    </source>
</evidence>
<dbReference type="PROSITE" id="PS50850">
    <property type="entry name" value="MFS"/>
    <property type="match status" value="1"/>
</dbReference>
<feature type="compositionally biased region" description="Low complexity" evidence="5">
    <location>
        <begin position="1873"/>
        <end position="1882"/>
    </location>
</feature>
<accession>A0A319D951</accession>
<feature type="transmembrane region" description="Helical" evidence="6">
    <location>
        <begin position="1657"/>
        <end position="1676"/>
    </location>
</feature>
<comment type="subcellular location">
    <subcellularLocation>
        <location evidence="2">Cytoplasm</location>
        <location evidence="2">Cytoskeleton</location>
        <location evidence="2">Microtubule organizing center</location>
    </subcellularLocation>
    <subcellularLocation>
        <location evidence="1">Membrane</location>
        <topology evidence="1">Multi-pass membrane protein</topology>
    </subcellularLocation>
</comment>
<evidence type="ECO:0000313" key="9">
    <source>
        <dbReference type="Proteomes" id="UP000247810"/>
    </source>
</evidence>
<feature type="transmembrane region" description="Helical" evidence="6">
    <location>
        <begin position="1954"/>
        <end position="1976"/>
    </location>
</feature>
<feature type="transmembrane region" description="Helical" evidence="6">
    <location>
        <begin position="1892"/>
        <end position="1914"/>
    </location>
</feature>
<feature type="compositionally biased region" description="Polar residues" evidence="5">
    <location>
        <begin position="613"/>
        <end position="629"/>
    </location>
</feature>
<feature type="region of interest" description="Disordered" evidence="5">
    <location>
        <begin position="12"/>
        <end position="37"/>
    </location>
</feature>
<feature type="compositionally biased region" description="Basic and acidic residues" evidence="5">
    <location>
        <begin position="630"/>
        <end position="652"/>
    </location>
</feature>
<keyword evidence="6" id="KW-1133">Transmembrane helix</keyword>
<feature type="region of interest" description="Disordered" evidence="5">
    <location>
        <begin position="330"/>
        <end position="376"/>
    </location>
</feature>
<feature type="transmembrane region" description="Helical" evidence="6">
    <location>
        <begin position="44"/>
        <end position="66"/>
    </location>
</feature>
<feature type="region of interest" description="Disordered" evidence="5">
    <location>
        <begin position="1864"/>
        <end position="1888"/>
    </location>
</feature>
<evidence type="ECO:0000256" key="6">
    <source>
        <dbReference type="SAM" id="Phobius"/>
    </source>
</evidence>
<dbReference type="Pfam" id="PF07690">
    <property type="entry name" value="MFS_1"/>
    <property type="match status" value="1"/>
</dbReference>
<keyword evidence="3" id="KW-0963">Cytoplasm</keyword>
<feature type="compositionally biased region" description="Basic and acidic residues" evidence="5">
    <location>
        <begin position="660"/>
        <end position="669"/>
    </location>
</feature>
<feature type="compositionally biased region" description="Basic and acidic residues" evidence="5">
    <location>
        <begin position="435"/>
        <end position="472"/>
    </location>
</feature>
<dbReference type="PANTHER" id="PTHR19336:SF9">
    <property type="entry name" value="SPINDLE POLE BODY PROTEIN PPC89"/>
    <property type="match status" value="1"/>
</dbReference>
<feature type="region of interest" description="Disordered" evidence="5">
    <location>
        <begin position="1533"/>
        <end position="1603"/>
    </location>
</feature>
<dbReference type="GO" id="GO:0016020">
    <property type="term" value="C:membrane"/>
    <property type="evidence" value="ECO:0007669"/>
    <property type="project" value="UniProtKB-SubCell"/>
</dbReference>
<dbReference type="SUPFAM" id="SSF103473">
    <property type="entry name" value="MFS general substrate transporter"/>
    <property type="match status" value="1"/>
</dbReference>
<sequence>MHIPVQFRQFGIRQDDPGQSPDGAQHFKDDSNVARSSSSNKNNIFIICAACIIFVLASALMIFFVLRTLRRMDCRPKYLPGKFLKDKWTRWNVGVTYGQVSGGSSANNQDRSATTDAPPQSGSEMQTSNNNTTNTNNVRRDTSVRSVITLPAYSLSPKPSEQVIAREGERGGMDMVMEFPETAEEEESRREDLMESLYQVRLQRRQDLADREWRRQERREARARGDYVRVEQLRMQDRERTRNRSSTNGSGTNLTAALAESRNRGRDRRISSVSYAELGHVRHDGSRIRASSPDSDRRPLLTDANGAGTDTPDRSSGSILTIMHSRGESYSSYQSGATTGSDADTLTQVQSHATSTHSADQPAGAEEGDVGALHIPPPDYEYLDWGDAPPYESPVAERNEHVPQLRELTPLPTIHIDVASPISNGPTTPTNPLRGEQEGHSIEHHPTEQQSAEEHSTEEHTLIEASSEERPAEPIPGARHQPPNMSREATTNSFASFGSDFDPEHEAIASTKEIGGSPRLPAMNSNTRKHYTIDEEEEPDYAFNTSTFEQYLPAFSPVGTSEEEDGHDDDDISIEAGRGPSKPARRLDDSRNSYMSMENSVRSSSPAVRLDYPTSNTPQKSALRNTSRRAVSENLRKDAQIRRASQAHKENMDPQAAKSNRKDQRRTLSEMHAKVRDSYEGSLIEDERPPVVTNSTRPTRFGNPNISHQIADAVEKASQEAYARELRRGKSGNNTRTMPNNAGDTGTQQSFLLPDLPNLSELVSGVYEDGTPVYARQQKTRTTRFVSPPHDPTDVSLTREHMPLDAVPIPEDEKALFVSLRLLQDKVSELERAKTESERRMEDMRRENESLKANKSRQKDKHGRSRVYESEEDEYRRDRLASDNQKLDAANLALQNKLDVIERKAQIQESTLKRLNRERDMAVSQLGVAYLETQDLKSENETLRQENGALKSQLTKILSSGHKTHDDTVESEQSSNEASDEDSQFDTQRSKNTARSTKEITAKSSRSRSKHGRQEDSRARISTQVDKEISRLEQERAEEALFSIDVPQYREKLRARAEKSKSRSQATEVSTKKQPNTGKQRIKRVVVEEVDVTEPVESTGEVTGNTKKSSTTEQDLTLLSFVDEREIAQLRKTLEEERLARRRRQSTTTKEQTANETGNTTRQSLPKPTVPRKSSLKESKGAPARPASAMGDLTATSKASVAEGDSNLSVPAERPRRHSDHSGAAAAKRRRRRIAEEMTSAFILPDITFNPAGLAVENLTKLPEATQRALDSATQHKGKNCTVCKRSIPGDACDHTGEAVKIPKPIPVSERMPEPSPYNEEPTMRPAQAPEVALATVLKALEDELAHLKMQLVAYQASYNKLDASLSKRQRKSLGEKIEKVLQDIDMKADQIYALYDVLEGQKQDGREMTEQEMEVTLQSIGIDADLGRADVTGTTDKSARKGLVPEYDDDDDELPWEGFESTLEMTGRSVLPALPLTLTPLDQLFMTPTHHYDPSDHPSDHVDPHATAASASHLRKDPSEIQFLSPSISLDHHTDYDDDESFNTAIHDGSSAQTRILAPAPDLTPRRLSVDIANSSDGDGDSDSEDDDDGPNHSDPSANEKAVTWASLPHKSQLAILTIARLSEPLTQTSLQAYMFYQLKSFDPSLPDSTISTQAGILQGSFTAAQFLMSVWWGRLADAEWMGRKRVLLIGLFGTSISCLGFGFSKSFVTAAVFRTLGGVLNSNVGVMRTMIAEIIEEKKFQSRAFLLLPMCFNIGVIIGPVIGGALADPLKSYPELFGPGTLFGGKSGVGWMKTYPFALPNLLSAIFIFISVMAVFFGLDETHEVARYRSDWGRKLGKRIARSFQRRGRYYRRLTEHPDDESMYIDGSVASRSNPSSPLRSRPRPQHKRAGFRQIWTTNVLLTLLVQFLLAFHTSAFNSLTFTFLPTPRAPEGSRDGWFRFGGGLGLPSSRVGMATAIIGIIGLPLQIFVYPRVQGHLGTLKSFKVFLPFSPLAYALMPFLLVIPRVAWLVWPAFTIVVGLQVISRTFALPAAVILVSNSVSDPSVLGTINGVAQSVASGARTLGPFIGGWGLGLGLEHNFVGGIWWALALESLLGWFALYFIYEGKGIQKKKPVEEIEEPEERR</sequence>
<feature type="compositionally biased region" description="Polar residues" evidence="5">
    <location>
        <begin position="1063"/>
        <end position="1079"/>
    </location>
</feature>
<feature type="compositionally biased region" description="Polar residues" evidence="5">
    <location>
        <begin position="244"/>
        <end position="255"/>
    </location>
</feature>
<feature type="compositionally biased region" description="Polar residues" evidence="5">
    <location>
        <begin position="421"/>
        <end position="431"/>
    </location>
</feature>
<feature type="compositionally biased region" description="Polar residues" evidence="5">
    <location>
        <begin position="1146"/>
        <end position="1166"/>
    </location>
</feature>
<evidence type="ECO:0000256" key="1">
    <source>
        <dbReference type="ARBA" id="ARBA00004141"/>
    </source>
</evidence>
<dbReference type="Proteomes" id="UP000247810">
    <property type="component" value="Unassembled WGS sequence"/>
</dbReference>
<dbReference type="InterPro" id="IPR011701">
    <property type="entry name" value="MFS"/>
</dbReference>
<keyword evidence="6" id="KW-0812">Transmembrane</keyword>
<feature type="compositionally biased region" description="Polar residues" evidence="5">
    <location>
        <begin position="592"/>
        <end position="606"/>
    </location>
</feature>
<feature type="transmembrane region" description="Helical" evidence="6">
    <location>
        <begin position="1746"/>
        <end position="1769"/>
    </location>
</feature>
<dbReference type="InterPro" id="IPR036259">
    <property type="entry name" value="MFS_trans_sf"/>
</dbReference>
<feature type="compositionally biased region" description="Polar residues" evidence="5">
    <location>
        <begin position="731"/>
        <end position="748"/>
    </location>
</feature>
<feature type="region of interest" description="Disordered" evidence="5">
    <location>
        <begin position="1490"/>
        <end position="1518"/>
    </location>
</feature>
<dbReference type="OrthoDB" id="76453at2759"/>
<feature type="compositionally biased region" description="Basic and acidic residues" evidence="5">
    <location>
        <begin position="830"/>
        <end position="852"/>
    </location>
</feature>
<feature type="compositionally biased region" description="Polar residues" evidence="5">
    <location>
        <begin position="101"/>
        <end position="128"/>
    </location>
</feature>
<feature type="compositionally biased region" description="Basic and acidic residues" evidence="5">
    <location>
        <begin position="231"/>
        <end position="242"/>
    </location>
</feature>
<feature type="compositionally biased region" description="Acidic residues" evidence="5">
    <location>
        <begin position="1579"/>
        <end position="1590"/>
    </location>
</feature>
<feature type="compositionally biased region" description="Polar residues" evidence="5">
    <location>
        <begin position="985"/>
        <end position="995"/>
    </location>
</feature>
<evidence type="ECO:0000256" key="3">
    <source>
        <dbReference type="ARBA" id="ARBA00022490"/>
    </source>
</evidence>
<gene>
    <name evidence="8" type="ORF">BO71DRAFT_454589</name>
</gene>
<feature type="domain" description="Major facilitator superfamily (MFS) profile" evidence="7">
    <location>
        <begin position="1614"/>
        <end position="2110"/>
    </location>
</feature>
<feature type="region of interest" description="Disordered" evidence="5">
    <location>
        <begin position="1138"/>
        <end position="1232"/>
    </location>
</feature>
<feature type="compositionally biased region" description="Basic and acidic residues" evidence="5">
    <location>
        <begin position="866"/>
        <end position="881"/>
    </location>
</feature>
<dbReference type="CDD" id="cd17330">
    <property type="entry name" value="MFS_SLC46_TetA_like"/>
    <property type="match status" value="1"/>
</dbReference>
<feature type="transmembrane region" description="Helical" evidence="6">
    <location>
        <begin position="1988"/>
        <end position="2006"/>
    </location>
</feature>
<feature type="region of interest" description="Disordered" evidence="5">
    <location>
        <begin position="419"/>
        <end position="525"/>
    </location>
</feature>
<feature type="compositionally biased region" description="Acidic residues" evidence="5">
    <location>
        <begin position="561"/>
        <end position="573"/>
    </location>
</feature>
<feature type="compositionally biased region" description="Basic residues" evidence="5">
    <location>
        <begin position="854"/>
        <end position="865"/>
    </location>
</feature>
<feature type="transmembrane region" description="Helical" evidence="6">
    <location>
        <begin position="1799"/>
        <end position="1821"/>
    </location>
</feature>
<feature type="compositionally biased region" description="Polar residues" evidence="5">
    <location>
        <begin position="330"/>
        <end position="359"/>
    </location>
</feature>
<dbReference type="InterPro" id="IPR051756">
    <property type="entry name" value="Centrosomal_MT-associated"/>
</dbReference>
<feature type="region of interest" description="Disordered" evidence="5">
    <location>
        <begin position="1432"/>
        <end position="1456"/>
    </location>
</feature>
<feature type="compositionally biased region" description="Polar residues" evidence="5">
    <location>
        <begin position="1100"/>
        <end position="1113"/>
    </location>
</feature>
<feature type="region of interest" description="Disordered" evidence="5">
    <location>
        <begin position="552"/>
        <end position="669"/>
    </location>
</feature>
<keyword evidence="6" id="KW-0472">Membrane</keyword>
<feature type="region of interest" description="Disordered" evidence="5">
    <location>
        <begin position="830"/>
        <end position="882"/>
    </location>
</feature>
<proteinExistence type="predicted"/>
<feature type="region of interest" description="Disordered" evidence="5">
    <location>
        <begin position="725"/>
        <end position="748"/>
    </location>
</feature>
<feature type="region of interest" description="Disordered" evidence="5">
    <location>
        <begin position="284"/>
        <end position="318"/>
    </location>
</feature>
<feature type="region of interest" description="Disordered" evidence="5">
    <location>
        <begin position="1094"/>
        <end position="1113"/>
    </location>
</feature>
<dbReference type="InterPro" id="IPR025925">
    <property type="entry name" value="PPC89_CLD"/>
</dbReference>
<dbReference type="GO" id="GO:0008017">
    <property type="term" value="F:microtubule binding"/>
    <property type="evidence" value="ECO:0007669"/>
    <property type="project" value="InterPro"/>
</dbReference>
<feature type="region of interest" description="Disordered" evidence="5">
    <location>
        <begin position="231"/>
        <end position="270"/>
    </location>
</feature>
<feature type="compositionally biased region" description="Acidic residues" evidence="5">
    <location>
        <begin position="1447"/>
        <end position="1456"/>
    </location>
</feature>
<organism evidence="8 9">
    <name type="scientific">Aspergillus ellipticus CBS 707.79</name>
    <dbReference type="NCBI Taxonomy" id="1448320"/>
    <lineage>
        <taxon>Eukaryota</taxon>
        <taxon>Fungi</taxon>
        <taxon>Dikarya</taxon>
        <taxon>Ascomycota</taxon>
        <taxon>Pezizomycotina</taxon>
        <taxon>Eurotiomycetes</taxon>
        <taxon>Eurotiomycetidae</taxon>
        <taxon>Eurotiales</taxon>
        <taxon>Aspergillaceae</taxon>
        <taxon>Aspergillus</taxon>
        <taxon>Aspergillus subgen. Circumdati</taxon>
    </lineage>
</organism>
<dbReference type="GO" id="GO:0022857">
    <property type="term" value="F:transmembrane transporter activity"/>
    <property type="evidence" value="ECO:0007669"/>
    <property type="project" value="InterPro"/>
</dbReference>
<evidence type="ECO:0000256" key="2">
    <source>
        <dbReference type="ARBA" id="ARBA00004267"/>
    </source>
</evidence>
<feature type="transmembrane region" description="Helical" evidence="6">
    <location>
        <begin position="1688"/>
        <end position="1706"/>
    </location>
</feature>
<feature type="region of interest" description="Disordered" evidence="5">
    <location>
        <begin position="1053"/>
        <end position="1079"/>
    </location>
</feature>
<dbReference type="InterPro" id="IPR024957">
    <property type="entry name" value="Cep57_MT-bd_dom"/>
</dbReference>
<evidence type="ECO:0000259" key="7">
    <source>
        <dbReference type="PROSITE" id="PS50850"/>
    </source>
</evidence>
<feature type="transmembrane region" description="Helical" evidence="6">
    <location>
        <begin position="2087"/>
        <end position="2106"/>
    </location>
</feature>
<name>A0A319D951_9EURO</name>
<feature type="compositionally biased region" description="Polar residues" evidence="5">
    <location>
        <begin position="483"/>
        <end position="496"/>
    </location>
</feature>
<feature type="compositionally biased region" description="Basic and acidic residues" evidence="5">
    <location>
        <begin position="261"/>
        <end position="270"/>
    </location>
</feature>
<dbReference type="InterPro" id="IPR020846">
    <property type="entry name" value="MFS_dom"/>
</dbReference>
<feature type="compositionally biased region" description="Basic and acidic residues" evidence="5">
    <location>
        <begin position="1012"/>
        <end position="1023"/>
    </location>
</feature>
<evidence type="ECO:0000256" key="4">
    <source>
        <dbReference type="ARBA" id="ARBA00023212"/>
    </source>
</evidence>
<dbReference type="Pfam" id="PF06657">
    <property type="entry name" value="Cep57_MT_bd"/>
    <property type="match status" value="1"/>
</dbReference>
<dbReference type="PANTHER" id="PTHR19336">
    <property type="entry name" value="UNCHARACTERIZED DUF1167"/>
    <property type="match status" value="1"/>
</dbReference>
<feature type="region of interest" description="Disordered" evidence="5">
    <location>
        <begin position="101"/>
        <end position="143"/>
    </location>
</feature>
<evidence type="ECO:0000256" key="5">
    <source>
        <dbReference type="SAM" id="MobiDB-lite"/>
    </source>
</evidence>
<protein>
    <recommendedName>
        <fullName evidence="7">Major facilitator superfamily (MFS) profile domain-containing protein</fullName>
    </recommendedName>
</protein>
<keyword evidence="4" id="KW-0206">Cytoskeleton</keyword>
<dbReference type="EMBL" id="KZ826207">
    <property type="protein sequence ID" value="PYH87593.1"/>
    <property type="molecule type" value="Genomic_DNA"/>
</dbReference>
<feature type="region of interest" description="Disordered" evidence="5">
    <location>
        <begin position="959"/>
        <end position="1023"/>
    </location>
</feature>
<feature type="compositionally biased region" description="Basic and acidic residues" evidence="5">
    <location>
        <begin position="1491"/>
        <end position="1505"/>
    </location>
</feature>
<dbReference type="Gene3D" id="1.20.1250.20">
    <property type="entry name" value="MFS general substrate transporter like domains"/>
    <property type="match status" value="1"/>
</dbReference>
<dbReference type="Pfam" id="PF14197">
    <property type="entry name" value="Cep57_CLD_2"/>
    <property type="match status" value="1"/>
</dbReference>
<dbReference type="VEuPathDB" id="FungiDB:BO71DRAFT_454589"/>
<reference evidence="8 9" key="1">
    <citation type="submission" date="2018-02" db="EMBL/GenBank/DDBJ databases">
        <title>The genomes of Aspergillus section Nigri reveals drivers in fungal speciation.</title>
        <authorList>
            <consortium name="DOE Joint Genome Institute"/>
            <person name="Vesth T.C."/>
            <person name="Nybo J."/>
            <person name="Theobald S."/>
            <person name="Brandl J."/>
            <person name="Frisvad J.C."/>
            <person name="Nielsen K.F."/>
            <person name="Lyhne E.K."/>
            <person name="Kogle M.E."/>
            <person name="Kuo A."/>
            <person name="Riley R."/>
            <person name="Clum A."/>
            <person name="Nolan M."/>
            <person name="Lipzen A."/>
            <person name="Salamov A."/>
            <person name="Henrissat B."/>
            <person name="Wiebenga A."/>
            <person name="De vries R.P."/>
            <person name="Grigoriev I.V."/>
            <person name="Mortensen U.H."/>
            <person name="Andersen M.R."/>
            <person name="Baker S.E."/>
        </authorList>
    </citation>
    <scope>NUCLEOTIDE SEQUENCE [LARGE SCALE GENOMIC DNA]</scope>
    <source>
        <strain evidence="8 9">CBS 707.79</strain>
    </source>
</reference>
<dbReference type="GO" id="GO:0005815">
    <property type="term" value="C:microtubule organizing center"/>
    <property type="evidence" value="ECO:0007669"/>
    <property type="project" value="UniProtKB-SubCell"/>
</dbReference>